<dbReference type="EC" id="2.3.1.1" evidence="6"/>
<dbReference type="GO" id="GO:0005737">
    <property type="term" value="C:cytoplasm"/>
    <property type="evidence" value="ECO:0007669"/>
    <property type="project" value="UniProtKB-SubCell"/>
</dbReference>
<dbReference type="AlphaFoldDB" id="A0A286EJ44"/>
<evidence type="ECO:0000256" key="2">
    <source>
        <dbReference type="ARBA" id="ARBA00009145"/>
    </source>
</evidence>
<name>A0A286EJ44_9NEIS</name>
<keyword evidence="6" id="KW-0963">Cytoplasm</keyword>
<keyword evidence="9" id="KW-1185">Reference proteome</keyword>
<evidence type="ECO:0000313" key="8">
    <source>
        <dbReference type="EMBL" id="SOD70951.1"/>
    </source>
</evidence>
<dbReference type="InterPro" id="IPR000182">
    <property type="entry name" value="GNAT_dom"/>
</dbReference>
<accession>A0A286EJ44</accession>
<dbReference type="Pfam" id="PF00583">
    <property type="entry name" value="Acetyltransf_1"/>
    <property type="match status" value="1"/>
</dbReference>
<dbReference type="InterPro" id="IPR016181">
    <property type="entry name" value="Acyl_CoA_acyltransferase"/>
</dbReference>
<evidence type="ECO:0000256" key="4">
    <source>
        <dbReference type="ARBA" id="ARBA00023315"/>
    </source>
</evidence>
<dbReference type="GO" id="GO:0004042">
    <property type="term" value="F:L-glutamate N-acetyltransferase activity"/>
    <property type="evidence" value="ECO:0007669"/>
    <property type="project" value="UniProtKB-UniRule"/>
</dbReference>
<dbReference type="RefSeq" id="WP_097115056.1">
    <property type="nucleotide sequence ID" value="NZ_CP083931.1"/>
</dbReference>
<comment type="subcellular location">
    <subcellularLocation>
        <location evidence="6">Cytoplasm</location>
    </subcellularLocation>
</comment>
<gene>
    <name evidence="6" type="primary">argA</name>
    <name evidence="8" type="ORF">SAMN02746062_02105</name>
</gene>
<dbReference type="PROSITE" id="PS51186">
    <property type="entry name" value="GNAT"/>
    <property type="match status" value="1"/>
</dbReference>
<keyword evidence="6" id="KW-0055">Arginine biosynthesis</keyword>
<dbReference type="GO" id="GO:0006526">
    <property type="term" value="P:L-arginine biosynthetic process"/>
    <property type="evidence" value="ECO:0007669"/>
    <property type="project" value="UniProtKB-UniRule"/>
</dbReference>
<dbReference type="Gene3D" id="3.40.630.30">
    <property type="match status" value="1"/>
</dbReference>
<dbReference type="UniPathway" id="UPA00068">
    <property type="reaction ID" value="UER00106"/>
</dbReference>
<dbReference type="InterPro" id="IPR001048">
    <property type="entry name" value="Asp/Glu/Uridylate_kinase"/>
</dbReference>
<dbReference type="Proteomes" id="UP000219669">
    <property type="component" value="Unassembled WGS sequence"/>
</dbReference>
<proteinExistence type="inferred from homology"/>
<evidence type="ECO:0000256" key="5">
    <source>
        <dbReference type="ARBA" id="ARBA00048372"/>
    </source>
</evidence>
<dbReference type="PANTHER" id="PTHR30602">
    <property type="entry name" value="AMINO-ACID ACETYLTRANSFERASE"/>
    <property type="match status" value="1"/>
</dbReference>
<dbReference type="OrthoDB" id="9802238at2"/>
<comment type="similarity">
    <text evidence="2 6">Belongs to the acetyltransferase family. ArgA subfamily.</text>
</comment>
<comment type="pathway">
    <text evidence="1 6">Amino-acid biosynthesis; L-arginine biosynthesis; N(2)-acetyl-L-ornithine from L-glutamate: step 1/4.</text>
</comment>
<feature type="domain" description="N-acetyltransferase" evidence="7">
    <location>
        <begin position="288"/>
        <end position="437"/>
    </location>
</feature>
<evidence type="ECO:0000313" key="9">
    <source>
        <dbReference type="Proteomes" id="UP000219669"/>
    </source>
</evidence>
<evidence type="ECO:0000256" key="1">
    <source>
        <dbReference type="ARBA" id="ARBA00004925"/>
    </source>
</evidence>
<dbReference type="InterPro" id="IPR010167">
    <property type="entry name" value="NH2A_AcTrfase"/>
</dbReference>
<dbReference type="HAMAP" id="MF_01105">
    <property type="entry name" value="N_acetyl_glu_synth"/>
    <property type="match status" value="1"/>
</dbReference>
<evidence type="ECO:0000256" key="3">
    <source>
        <dbReference type="ARBA" id="ARBA00022679"/>
    </source>
</evidence>
<dbReference type="PIRSF" id="PIRSF000423">
    <property type="entry name" value="ArgA"/>
    <property type="match status" value="1"/>
</dbReference>
<dbReference type="NCBIfam" id="TIGR01890">
    <property type="entry name" value="N-Ac-Glu-synth"/>
    <property type="match status" value="1"/>
</dbReference>
<dbReference type="SUPFAM" id="SSF53633">
    <property type="entry name" value="Carbamate kinase-like"/>
    <property type="match status" value="1"/>
</dbReference>
<dbReference type="EMBL" id="OCNF01000026">
    <property type="protein sequence ID" value="SOD70951.1"/>
    <property type="molecule type" value="Genomic_DNA"/>
</dbReference>
<comment type="miscellaneous">
    <text evidence="6">In bacteria which possess the bifunctional enzyme ornithine acetyltransferase/N-acetylglutamate synthase (ArgJ), ArgA fulfills an anaplerotic role.</text>
</comment>
<comment type="catalytic activity">
    <reaction evidence="5 6">
        <text>L-glutamate + acetyl-CoA = N-acetyl-L-glutamate + CoA + H(+)</text>
        <dbReference type="Rhea" id="RHEA:24292"/>
        <dbReference type="ChEBI" id="CHEBI:15378"/>
        <dbReference type="ChEBI" id="CHEBI:29985"/>
        <dbReference type="ChEBI" id="CHEBI:44337"/>
        <dbReference type="ChEBI" id="CHEBI:57287"/>
        <dbReference type="ChEBI" id="CHEBI:57288"/>
        <dbReference type="EC" id="2.3.1.1"/>
    </reaction>
</comment>
<dbReference type="SUPFAM" id="SSF55729">
    <property type="entry name" value="Acyl-CoA N-acyltransferases (Nat)"/>
    <property type="match status" value="1"/>
</dbReference>
<keyword evidence="6" id="KW-0028">Amino-acid biosynthesis</keyword>
<dbReference type="Pfam" id="PF00696">
    <property type="entry name" value="AA_kinase"/>
    <property type="match status" value="1"/>
</dbReference>
<dbReference type="Gene3D" id="3.40.1160.10">
    <property type="entry name" value="Acetylglutamate kinase-like"/>
    <property type="match status" value="1"/>
</dbReference>
<keyword evidence="3 6" id="KW-0808">Transferase</keyword>
<organism evidence="8 9">
    <name type="scientific">Alysiella filiformis DSM 16848</name>
    <dbReference type="NCBI Taxonomy" id="1120981"/>
    <lineage>
        <taxon>Bacteria</taxon>
        <taxon>Pseudomonadati</taxon>
        <taxon>Pseudomonadota</taxon>
        <taxon>Betaproteobacteria</taxon>
        <taxon>Neisseriales</taxon>
        <taxon>Neisseriaceae</taxon>
        <taxon>Alysiella</taxon>
    </lineage>
</organism>
<dbReference type="CDD" id="cd04301">
    <property type="entry name" value="NAT_SF"/>
    <property type="match status" value="1"/>
</dbReference>
<protein>
    <recommendedName>
        <fullName evidence="6">Amino-acid acetyltransferase</fullName>
        <ecNumber evidence="6">2.3.1.1</ecNumber>
    </recommendedName>
    <alternativeName>
        <fullName evidence="6">N-acetylglutamate synthase</fullName>
        <shortName evidence="6">AGS</shortName>
        <shortName evidence="6">NAGS</shortName>
    </alternativeName>
</protein>
<evidence type="ECO:0000256" key="6">
    <source>
        <dbReference type="HAMAP-Rule" id="MF_01105"/>
    </source>
</evidence>
<keyword evidence="4 6" id="KW-0012">Acyltransferase</keyword>
<dbReference type="NCBIfam" id="NF003641">
    <property type="entry name" value="PRK05279.1"/>
    <property type="match status" value="1"/>
</dbReference>
<dbReference type="PANTHER" id="PTHR30602:SF12">
    <property type="entry name" value="AMINO-ACID ACETYLTRANSFERASE NAGS1, CHLOROPLASTIC-RELATED"/>
    <property type="match status" value="1"/>
</dbReference>
<reference evidence="8 9" key="1">
    <citation type="submission" date="2017-09" db="EMBL/GenBank/DDBJ databases">
        <authorList>
            <person name="Ehlers B."/>
            <person name="Leendertz F.H."/>
        </authorList>
    </citation>
    <scope>NUCLEOTIDE SEQUENCE [LARGE SCALE GENOMIC DNA]</scope>
    <source>
        <strain evidence="8 9">DSM 16848</strain>
    </source>
</reference>
<dbReference type="InterPro" id="IPR036393">
    <property type="entry name" value="AceGlu_kinase-like_sf"/>
</dbReference>
<evidence type="ECO:0000259" key="7">
    <source>
        <dbReference type="PROSITE" id="PS51186"/>
    </source>
</evidence>
<sequence length="438" mass="47952">MTDPFVNAFREAAPYIHYLRGKTLVVGIASHLLDSGSLNALSADFHLLAALGIRLVLVHGCDTQIARFCPQNQRNHAIYPQRRIIDDNALQFAKHFCGAIQFDFQAALSLGVARSPQRPPRLRLIHGNFLSAKPLGVHGGVDMQWAGQVRKVDAAAIEDALAMQAIVLISPIAASLGGQSHVLSMPEVAAELAIALQAEKLVFLTQENGIRHANGQLLANLTAQETHHLLSEKHFSISEQAILTSALHALQQGISRVQILSGSQNGGLLRELFTRHGAGTSIAQDSFMNVRPAHERDIADIITLIKPLEERGILLPRSPEYLAAHIHEFFALEHDRQIYGCVAMKTFSDSPNDAELACLVVSPDARDGGFGELLLEKVLQHARQMGKQRLFALSTHTADWFLERGFQAASAADLPAQRLAEYQSNGRQSKIFILNLNT</sequence>